<dbReference type="Pfam" id="PF02801">
    <property type="entry name" value="Ketoacyl-synt_C"/>
    <property type="match status" value="1"/>
</dbReference>
<dbReference type="Gene3D" id="3.30.70.3290">
    <property type="match status" value="1"/>
</dbReference>
<accession>A0A1I0AEF6</accession>
<name>A0A1I0AEF6_9FIRM</name>
<dbReference type="SMART" id="SM00825">
    <property type="entry name" value="PKS_KS"/>
    <property type="match status" value="1"/>
</dbReference>
<proteinExistence type="predicted"/>
<evidence type="ECO:0000259" key="7">
    <source>
        <dbReference type="PROSITE" id="PS52004"/>
    </source>
</evidence>
<dbReference type="GO" id="GO:0071770">
    <property type="term" value="P:DIM/DIP cell wall layer assembly"/>
    <property type="evidence" value="ECO:0007669"/>
    <property type="project" value="TreeGrafter"/>
</dbReference>
<feature type="region of interest" description="Disordered" evidence="5">
    <location>
        <begin position="1483"/>
        <end position="1515"/>
    </location>
</feature>
<dbReference type="SUPFAM" id="SSF53335">
    <property type="entry name" value="S-adenosyl-L-methionine-dependent methyltransferases"/>
    <property type="match status" value="1"/>
</dbReference>
<keyword evidence="1" id="KW-0596">Phosphopantetheine</keyword>
<feature type="compositionally biased region" description="Basic and acidic residues" evidence="5">
    <location>
        <begin position="1494"/>
        <end position="1506"/>
    </location>
</feature>
<dbReference type="SUPFAM" id="SSF47336">
    <property type="entry name" value="ACP-like"/>
    <property type="match status" value="1"/>
</dbReference>
<dbReference type="Gene3D" id="3.40.50.1820">
    <property type="entry name" value="alpha/beta hydrolase"/>
    <property type="match status" value="1"/>
</dbReference>
<evidence type="ECO:0000256" key="3">
    <source>
        <dbReference type="ARBA" id="ARBA00022679"/>
    </source>
</evidence>
<dbReference type="SMART" id="SM00827">
    <property type="entry name" value="PKS_AT"/>
    <property type="match status" value="1"/>
</dbReference>
<keyword evidence="2" id="KW-0597">Phosphoprotein</keyword>
<dbReference type="OrthoDB" id="1983847at2"/>
<dbReference type="STRING" id="29364.SAMN04487772_105118"/>
<feature type="domain" description="Carrier" evidence="6">
    <location>
        <begin position="1516"/>
        <end position="1591"/>
    </location>
</feature>
<keyword evidence="3 8" id="KW-0808">Transferase</keyword>
<evidence type="ECO:0000256" key="1">
    <source>
        <dbReference type="ARBA" id="ARBA00022450"/>
    </source>
</evidence>
<dbReference type="SUPFAM" id="SSF52151">
    <property type="entry name" value="FabD/lysophospholipase-like"/>
    <property type="match status" value="1"/>
</dbReference>
<dbReference type="InterPro" id="IPR013217">
    <property type="entry name" value="Methyltransf_12"/>
</dbReference>
<dbReference type="InterPro" id="IPR020841">
    <property type="entry name" value="PKS_Beta-ketoAc_synthase_dom"/>
</dbReference>
<dbReference type="PROSITE" id="PS50075">
    <property type="entry name" value="CARRIER"/>
    <property type="match status" value="1"/>
</dbReference>
<dbReference type="Pfam" id="PF00550">
    <property type="entry name" value="PP-binding"/>
    <property type="match status" value="1"/>
</dbReference>
<dbReference type="Pfam" id="PF22621">
    <property type="entry name" value="CurL-like_PKS_C"/>
    <property type="match status" value="1"/>
</dbReference>
<dbReference type="InterPro" id="IPR014031">
    <property type="entry name" value="Ketoacyl_synth_C"/>
</dbReference>
<dbReference type="PANTHER" id="PTHR43775:SF37">
    <property type="entry name" value="SI:DKEY-61P9.11"/>
    <property type="match status" value="1"/>
</dbReference>
<dbReference type="Pfam" id="PF00698">
    <property type="entry name" value="Acyl_transf_1"/>
    <property type="match status" value="1"/>
</dbReference>
<dbReference type="Pfam" id="PF08242">
    <property type="entry name" value="Methyltransf_12"/>
    <property type="match status" value="1"/>
</dbReference>
<evidence type="ECO:0000256" key="2">
    <source>
        <dbReference type="ARBA" id="ARBA00022553"/>
    </source>
</evidence>
<dbReference type="Pfam" id="PF00109">
    <property type="entry name" value="ketoacyl-synt"/>
    <property type="match status" value="1"/>
</dbReference>
<dbReference type="InterPro" id="IPR016035">
    <property type="entry name" value="Acyl_Trfase/lysoPLipase"/>
</dbReference>
<keyword evidence="4" id="KW-0511">Multifunctional enzyme</keyword>
<dbReference type="InterPro" id="IPR029058">
    <property type="entry name" value="AB_hydrolase_fold"/>
</dbReference>
<dbReference type="Gene3D" id="3.40.366.10">
    <property type="entry name" value="Malonyl-Coenzyme A Acyl Carrier Protein, domain 2"/>
    <property type="match status" value="1"/>
</dbReference>
<dbReference type="PANTHER" id="PTHR43775">
    <property type="entry name" value="FATTY ACID SYNTHASE"/>
    <property type="match status" value="1"/>
</dbReference>
<evidence type="ECO:0000259" key="6">
    <source>
        <dbReference type="PROSITE" id="PS50075"/>
    </source>
</evidence>
<dbReference type="InterPro" id="IPR016039">
    <property type="entry name" value="Thiolase-like"/>
</dbReference>
<evidence type="ECO:0000313" key="8">
    <source>
        <dbReference type="EMBL" id="SES92628.1"/>
    </source>
</evidence>
<dbReference type="PROSITE" id="PS52004">
    <property type="entry name" value="KS3_2"/>
    <property type="match status" value="1"/>
</dbReference>
<dbReference type="Gene3D" id="1.10.1200.10">
    <property type="entry name" value="ACP-like"/>
    <property type="match status" value="1"/>
</dbReference>
<evidence type="ECO:0000256" key="4">
    <source>
        <dbReference type="ARBA" id="ARBA00023268"/>
    </source>
</evidence>
<reference evidence="8" key="1">
    <citation type="submission" date="2016-10" db="EMBL/GenBank/DDBJ databases">
        <authorList>
            <person name="de Groot N.N."/>
        </authorList>
    </citation>
    <scope>NUCLEOTIDE SEQUENCE [LARGE SCALE GENOMIC DNA]</scope>
    <source>
        <strain evidence="8">DSM 1801</strain>
    </source>
</reference>
<dbReference type="SUPFAM" id="SSF53901">
    <property type="entry name" value="Thiolase-like"/>
    <property type="match status" value="1"/>
</dbReference>
<sequence length="1620" mass="183137">MMENKWIFQSKGKAEDGYKLFCIPYAGAGASVYRTWQSLFGNEIKVVPIQLPGRENRFGEKLVDDAKELASQIFEGIKEKLAGRFSIFGHSMGGIIAYELTVLIEEKLGISPDILFMSATALQPELAEKHVSRLSDEQLIKYLTRAGGTVGELIGNENFRQVYFPIIRNDYCLVEQYKSEQKKIKAKIRAFASYEDREISYLETQTLNTVTDNFSISYLDGGHFFIQTSPDILASRITEEINFIWKEPDNKENRDIAIIGMDGIFPMAQNIGEFWDNMLQGKDCITRRPSAETDETVKYAYGAIAEPFCFDNEFFHINPVEANDISPQERLLLEVSYKALEDAGCVPNEFKGKIGIVCGAPENDYRNRIMLATQAEDELSCIQFSDSSLVTRVSYKLNLTGPCLYLLTACATSLTAVHMACNLLRNGEADVMLAGGSNVYPNQDIYGVVDGLLSRDGVVRAFDKDGSGTVPGNGVAMVVLKRLEDAKEDKDHIYAVIKGSAIGNDGNRKVGFTAPSLLGQIEVLEGALSDSGVQKDQMDFIETHGTATPLGDAVELSALKAVYEDAELEKPILLGALKSNYGHLNMVAGIAGLIKGALVLQHGIVPPGINIAERNEELKNSSILEIADHPVILKKEGRLLHGAISSFGMGGVNANVILEEYRGTNKPENKLPVLLCVTGKSLSALERNTESLEEFLENQQNSLGKASYTALCARAHYKHRRYLVASEQGEILYKSTPYYIKKSMIKKRIVFMFPGMGSDYESMGLDMFGKSTIFQKFYTQCRDIVLTITDGEVDLFVSQYPSHHALNIVSVSYCIAKTLEMLGIKPDLLIGHSLGEYAMAMYNGIFSLEEGLKLVYIRNEMIQTVENGMMIGVNCSREKLQAILPPACTIAVHNTKDRYTLSFLEVHGNEIMEALDQAEISYKVLNVQKPYHTKHLRKIETEYLRILNGVQFCTGNYNMVSTYYGRKIEKNEISHSDYWIAQMSGMVEFYQGYQEVLKEEALYDKTFCIEVGGNHVLTNLVKQMTMDMEKTVVIPALGGQRYDKEEYLSFLEMAGELWKCGIKFEYSDMFLDEDKEKISLPSYSFEKHYFNKLGQYYPLKSAISIESENWDSFKKMDEKMDLQEGVKLIGEYDGLQQTFDDLCVYEAAAYFTRKQVKVNVAYSIEDLIQMFEIIEGYIPFFRFLLRVLEKRKAVELEETKVTFHQEIYDICKENILQEAKGKFPQFEAYMELLSDCASCYKEVFTGQKQGNEILYPEGSFDMLEQVYQRTPNTTMKDLYRDETVEIVKQIAESTNGTLRILEIGSGTGRMTWPLMEQLKEQDVEYWFTDIGGSFVNEGKRKAEEKKFRNMNFTVLNIESGESEVPLGEGYFDIVLGLDVIQATSNIVEVLENLKDFLKPLGWIFMVQSFWLHDIEQMIFGYSPGWWNYVNDPLRKDTSFVLDEEGWKNAFVKAGLYNVRTLSGGSSGLRRESGIIFGMKEGKRSPAYSHRTKRIRTDQEQKKDYSNREGAQGKTEVSKDPILEQFMAIIYETIGKEGLTANDSLSDIGVDSLAILIVRSKIKKQFQCELLVKDFYECKTIGELAEKIKSHSMQEEVTEQKPDKEKKNLGDLFDLILGEKD</sequence>
<dbReference type="GO" id="GO:0006633">
    <property type="term" value="P:fatty acid biosynthetic process"/>
    <property type="evidence" value="ECO:0007669"/>
    <property type="project" value="InterPro"/>
</dbReference>
<dbReference type="CDD" id="cd00833">
    <property type="entry name" value="PKS"/>
    <property type="match status" value="1"/>
</dbReference>
<dbReference type="Gene3D" id="3.40.50.150">
    <property type="entry name" value="Vaccinia Virus protein VP39"/>
    <property type="match status" value="1"/>
</dbReference>
<dbReference type="Gene3D" id="3.40.47.10">
    <property type="match status" value="1"/>
</dbReference>
<feature type="domain" description="Ketosynthase family 3 (KS3)" evidence="7">
    <location>
        <begin position="253"/>
        <end position="660"/>
    </location>
</feature>
<dbReference type="Proteomes" id="UP000199800">
    <property type="component" value="Unassembled WGS sequence"/>
</dbReference>
<dbReference type="InterPro" id="IPR036736">
    <property type="entry name" value="ACP-like_sf"/>
</dbReference>
<dbReference type="SUPFAM" id="SSF53474">
    <property type="entry name" value="alpha/beta-Hydrolases"/>
    <property type="match status" value="1"/>
</dbReference>
<dbReference type="EMBL" id="FOHN01000005">
    <property type="protein sequence ID" value="SES92628.1"/>
    <property type="molecule type" value="Genomic_DNA"/>
</dbReference>
<dbReference type="PROSITE" id="PS00606">
    <property type="entry name" value="KS3_1"/>
    <property type="match status" value="1"/>
</dbReference>
<dbReference type="InterPro" id="IPR050091">
    <property type="entry name" value="PKS_NRPS_Biosynth_Enz"/>
</dbReference>
<dbReference type="GO" id="GO:0004312">
    <property type="term" value="F:fatty acid synthase activity"/>
    <property type="evidence" value="ECO:0007669"/>
    <property type="project" value="TreeGrafter"/>
</dbReference>
<dbReference type="GO" id="GO:0004315">
    <property type="term" value="F:3-oxoacyl-[acyl-carrier-protein] synthase activity"/>
    <property type="evidence" value="ECO:0007669"/>
    <property type="project" value="InterPro"/>
</dbReference>
<dbReference type="InterPro" id="IPR014030">
    <property type="entry name" value="Ketoacyl_synth_N"/>
</dbReference>
<keyword evidence="9" id="KW-1185">Reference proteome</keyword>
<dbReference type="InterPro" id="IPR014043">
    <property type="entry name" value="Acyl_transferase_dom"/>
</dbReference>
<dbReference type="CDD" id="cd02440">
    <property type="entry name" value="AdoMet_MTases"/>
    <property type="match status" value="1"/>
</dbReference>
<dbReference type="GO" id="GO:0005737">
    <property type="term" value="C:cytoplasm"/>
    <property type="evidence" value="ECO:0007669"/>
    <property type="project" value="TreeGrafter"/>
</dbReference>
<dbReference type="RefSeq" id="WP_092477051.1">
    <property type="nucleotide sequence ID" value="NZ_FOHN01000005.1"/>
</dbReference>
<evidence type="ECO:0000256" key="5">
    <source>
        <dbReference type="SAM" id="MobiDB-lite"/>
    </source>
</evidence>
<gene>
    <name evidence="8" type="ORF">SAMN04487772_105118</name>
</gene>
<dbReference type="InterPro" id="IPR001227">
    <property type="entry name" value="Ac_transferase_dom_sf"/>
</dbReference>
<dbReference type="Pfam" id="PF00975">
    <property type="entry name" value="Thioesterase"/>
    <property type="match status" value="1"/>
</dbReference>
<dbReference type="InterPro" id="IPR018201">
    <property type="entry name" value="Ketoacyl_synth_AS"/>
</dbReference>
<dbReference type="InterPro" id="IPR029063">
    <property type="entry name" value="SAM-dependent_MTases_sf"/>
</dbReference>
<organism evidence="8 9">
    <name type="scientific">[Clostridium] polysaccharolyticum</name>
    <dbReference type="NCBI Taxonomy" id="29364"/>
    <lineage>
        <taxon>Bacteria</taxon>
        <taxon>Bacillati</taxon>
        <taxon>Bacillota</taxon>
        <taxon>Clostridia</taxon>
        <taxon>Lachnospirales</taxon>
        <taxon>Lachnospiraceae</taxon>
    </lineage>
</organism>
<evidence type="ECO:0000313" key="9">
    <source>
        <dbReference type="Proteomes" id="UP000199800"/>
    </source>
</evidence>
<dbReference type="InterPro" id="IPR009081">
    <property type="entry name" value="PP-bd_ACP"/>
</dbReference>
<dbReference type="GO" id="GO:0005886">
    <property type="term" value="C:plasma membrane"/>
    <property type="evidence" value="ECO:0007669"/>
    <property type="project" value="TreeGrafter"/>
</dbReference>
<dbReference type="InterPro" id="IPR001031">
    <property type="entry name" value="Thioesterase"/>
</dbReference>
<protein>
    <submittedName>
        <fullName evidence="8">Acyl transferase domain-containing protein</fullName>
    </submittedName>
</protein>